<proteinExistence type="predicted"/>
<protein>
    <submittedName>
        <fullName evidence="3">Vacuolar atp synthase subunit</fullName>
    </submittedName>
</protein>
<dbReference type="Pfam" id="PF01992">
    <property type="entry name" value="vATP-synt_AC39"/>
    <property type="match status" value="1"/>
</dbReference>
<dbReference type="SUPFAM" id="SSF103486">
    <property type="entry name" value="V-type ATP synthase subunit C"/>
    <property type="match status" value="1"/>
</dbReference>
<keyword evidence="1" id="KW-0813">Transport</keyword>
<sequence length="410" mass="46459">MELSLFNVHDGYLEGIVRGLRGSFLTREDYKRLANADTLEDLRTALEETDYGYFMQDEPLPLAIPTIAQRARGKLTAEFKYLQSQAYQPLGKFLDYIAADKMVDNMVGLIQGALNRKPAEELLARSDPLGYFSEMRAIAQMDFSASYEELYRSLLVDTPVGRYFEVFLANSAAHATGEEGGHTMQQVEHIMTEADIDLLRNSLKKGWLEDFYGFVQTLEDSTTREVMTHILKASAACSFLFPCIRVLPRAAVSRLPQEQQDSQLPFPLSYSFRLLPTASVPNGLVLCCILLQRYLNVYDQCRAFYIGDEREKADLTARFKSLEDLLYREMVHMCEMAFEQQFHYGARNQKHRMDSGNGESLAETEAAANGGGDVPVIYKSPSFAVAMPSQILMKRKEHIDSIVPLFEPRI</sequence>
<dbReference type="AlphaFoldDB" id="A0A1D3CY16"/>
<dbReference type="InterPro" id="IPR002843">
    <property type="entry name" value="ATPase_V0-cplx_csu/dsu"/>
</dbReference>
<dbReference type="InterPro" id="IPR044911">
    <property type="entry name" value="V-type_ATPase_csu/dsu_dom_3"/>
</dbReference>
<keyword evidence="4" id="KW-1185">Reference proteome</keyword>
<dbReference type="InterPro" id="IPR036079">
    <property type="entry name" value="ATPase_csu/dsu_sf"/>
</dbReference>
<evidence type="ECO:0000313" key="3">
    <source>
        <dbReference type="EMBL" id="OEH76086.1"/>
    </source>
</evidence>
<comment type="caution">
    <text evidence="3">The sequence shown here is derived from an EMBL/GenBank/DDBJ whole genome shotgun (WGS) entry which is preliminary data.</text>
</comment>
<dbReference type="VEuPathDB" id="ToxoDB:cyc_03760"/>
<dbReference type="GO" id="GO:0033179">
    <property type="term" value="C:proton-transporting V-type ATPase, V0 domain"/>
    <property type="evidence" value="ECO:0007669"/>
    <property type="project" value="InterPro"/>
</dbReference>
<gene>
    <name evidence="3" type="ORF">cyc_03760</name>
</gene>
<dbReference type="InterPro" id="IPR016727">
    <property type="entry name" value="ATPase_V0-cplx_dsu"/>
</dbReference>
<evidence type="ECO:0000256" key="2">
    <source>
        <dbReference type="ARBA" id="ARBA00023065"/>
    </source>
</evidence>
<dbReference type="Gene3D" id="1.10.132.50">
    <property type="entry name" value="ATP synthase (C/AC39) subunit, domain 3"/>
    <property type="match status" value="1"/>
</dbReference>
<dbReference type="FunCoup" id="A0A1D3CY16">
    <property type="interactions" value="228"/>
</dbReference>
<dbReference type="EMBL" id="JROU02001538">
    <property type="protein sequence ID" value="OEH76086.1"/>
    <property type="molecule type" value="Genomic_DNA"/>
</dbReference>
<dbReference type="Proteomes" id="UP000095192">
    <property type="component" value="Unassembled WGS sequence"/>
</dbReference>
<name>A0A1D3CY16_9EIME</name>
<dbReference type="GO" id="GO:0046961">
    <property type="term" value="F:proton-transporting ATPase activity, rotational mechanism"/>
    <property type="evidence" value="ECO:0007669"/>
    <property type="project" value="InterPro"/>
</dbReference>
<dbReference type="PANTHER" id="PTHR11028">
    <property type="entry name" value="VACUOLAR ATP SYNTHASE SUBUNIT AC39"/>
    <property type="match status" value="1"/>
</dbReference>
<organism evidence="3 4">
    <name type="scientific">Cyclospora cayetanensis</name>
    <dbReference type="NCBI Taxonomy" id="88456"/>
    <lineage>
        <taxon>Eukaryota</taxon>
        <taxon>Sar</taxon>
        <taxon>Alveolata</taxon>
        <taxon>Apicomplexa</taxon>
        <taxon>Conoidasida</taxon>
        <taxon>Coccidia</taxon>
        <taxon>Eucoccidiorida</taxon>
        <taxon>Eimeriorina</taxon>
        <taxon>Eimeriidae</taxon>
        <taxon>Cyclospora</taxon>
    </lineage>
</organism>
<dbReference type="VEuPathDB" id="ToxoDB:LOC34620401"/>
<accession>A0A1D3CY16</accession>
<evidence type="ECO:0000256" key="1">
    <source>
        <dbReference type="ARBA" id="ARBA00022448"/>
    </source>
</evidence>
<dbReference type="InParanoid" id="A0A1D3CY16"/>
<evidence type="ECO:0000313" key="4">
    <source>
        <dbReference type="Proteomes" id="UP000095192"/>
    </source>
</evidence>
<reference evidence="3 4" key="1">
    <citation type="journal article" date="2016" name="BMC Genomics">
        <title>Comparative genomics reveals Cyclospora cayetanensis possesses coccidia-like metabolism and invasion components but unique surface antigens.</title>
        <authorList>
            <person name="Liu S."/>
            <person name="Wang L."/>
            <person name="Zheng H."/>
            <person name="Xu Z."/>
            <person name="Roellig D.M."/>
            <person name="Li N."/>
            <person name="Frace M.A."/>
            <person name="Tang K."/>
            <person name="Arrowood M.J."/>
            <person name="Moss D.M."/>
            <person name="Zhang L."/>
            <person name="Feng Y."/>
            <person name="Xiao L."/>
        </authorList>
    </citation>
    <scope>NUCLEOTIDE SEQUENCE [LARGE SCALE GENOMIC DNA]</scope>
    <source>
        <strain evidence="3 4">CHN_HEN01</strain>
    </source>
</reference>
<keyword evidence="2" id="KW-0406">Ion transport</keyword>